<gene>
    <name evidence="7" type="ORF">A3860_12765</name>
</gene>
<dbReference type="GO" id="GO:0017004">
    <property type="term" value="P:cytochrome complex assembly"/>
    <property type="evidence" value="ECO:0007669"/>
    <property type="project" value="UniProtKB-KW"/>
</dbReference>
<dbReference type="Pfam" id="PF00578">
    <property type="entry name" value="AhpC-TSA"/>
    <property type="match status" value="1"/>
</dbReference>
<name>A0A1V9G709_9BACT</name>
<protein>
    <recommendedName>
        <fullName evidence="6">Thioredoxin domain-containing protein</fullName>
    </recommendedName>
</protein>
<keyword evidence="2" id="KW-0201">Cytochrome c-type biogenesis</keyword>
<dbReference type="STRING" id="1703345.A3860_12765"/>
<evidence type="ECO:0000259" key="6">
    <source>
        <dbReference type="PROSITE" id="PS51352"/>
    </source>
</evidence>
<dbReference type="InterPro" id="IPR025380">
    <property type="entry name" value="DUF4369"/>
</dbReference>
<dbReference type="PANTHER" id="PTHR42852:SF6">
    <property type="entry name" value="THIOL:DISULFIDE INTERCHANGE PROTEIN DSBE"/>
    <property type="match status" value="1"/>
</dbReference>
<comment type="caution">
    <text evidence="7">The sequence shown here is derived from an EMBL/GenBank/DDBJ whole genome shotgun (WGS) entry which is preliminary data.</text>
</comment>
<dbReference type="RefSeq" id="WP_081145306.1">
    <property type="nucleotide sequence ID" value="NZ_LVYD01000002.1"/>
</dbReference>
<feature type="domain" description="Thioredoxin" evidence="6">
    <location>
        <begin position="259"/>
        <end position="391"/>
    </location>
</feature>
<evidence type="ECO:0000256" key="2">
    <source>
        <dbReference type="ARBA" id="ARBA00022748"/>
    </source>
</evidence>
<evidence type="ECO:0000256" key="5">
    <source>
        <dbReference type="SAM" id="SignalP"/>
    </source>
</evidence>
<dbReference type="EMBL" id="LVYD01000002">
    <property type="protein sequence ID" value="OQP66367.1"/>
    <property type="molecule type" value="Genomic_DNA"/>
</dbReference>
<dbReference type="InterPro" id="IPR036249">
    <property type="entry name" value="Thioredoxin-like_sf"/>
</dbReference>
<dbReference type="Gene3D" id="3.40.30.10">
    <property type="entry name" value="Glutaredoxin"/>
    <property type="match status" value="1"/>
</dbReference>
<evidence type="ECO:0000256" key="1">
    <source>
        <dbReference type="ARBA" id="ARBA00004196"/>
    </source>
</evidence>
<dbReference type="AlphaFoldDB" id="A0A1V9G709"/>
<organism evidence="7 8">
    <name type="scientific">Niastella vici</name>
    <dbReference type="NCBI Taxonomy" id="1703345"/>
    <lineage>
        <taxon>Bacteria</taxon>
        <taxon>Pseudomonadati</taxon>
        <taxon>Bacteroidota</taxon>
        <taxon>Chitinophagia</taxon>
        <taxon>Chitinophagales</taxon>
        <taxon>Chitinophagaceae</taxon>
        <taxon>Niastella</taxon>
    </lineage>
</organism>
<keyword evidence="4" id="KW-0676">Redox-active center</keyword>
<dbReference type="Proteomes" id="UP000192796">
    <property type="component" value="Unassembled WGS sequence"/>
</dbReference>
<evidence type="ECO:0000256" key="3">
    <source>
        <dbReference type="ARBA" id="ARBA00023157"/>
    </source>
</evidence>
<dbReference type="PANTHER" id="PTHR42852">
    <property type="entry name" value="THIOL:DISULFIDE INTERCHANGE PROTEIN DSBE"/>
    <property type="match status" value="1"/>
</dbReference>
<feature type="signal peptide" evidence="5">
    <location>
        <begin position="1"/>
        <end position="24"/>
    </location>
</feature>
<dbReference type="InterPro" id="IPR000866">
    <property type="entry name" value="AhpC/TSA"/>
</dbReference>
<comment type="subcellular location">
    <subcellularLocation>
        <location evidence="1">Cell envelope</location>
    </subcellularLocation>
</comment>
<evidence type="ECO:0000256" key="4">
    <source>
        <dbReference type="ARBA" id="ARBA00023284"/>
    </source>
</evidence>
<dbReference type="CDD" id="cd02966">
    <property type="entry name" value="TlpA_like_family"/>
    <property type="match status" value="1"/>
</dbReference>
<dbReference type="InterPro" id="IPR050553">
    <property type="entry name" value="Thioredoxin_ResA/DsbE_sf"/>
</dbReference>
<proteinExistence type="predicted"/>
<sequence length="395" mass="44088">MKQALIKKVGYAMAALLVAGSLYAFQRAAKYTLTGEFKELADGTKIELIPGGTHKNEKPVAETIVRNGKFVFTGNVSEPRIFVIKIAGEDYSRFRVMVENAAIHVTGRVTAKEMNGSTSHQFNDLKVIGSKAHDEFLRKTSLRERLEALYKAYHDNNKEILAQLDSARVKKDTTLQKQLAASDAYKKFANDEKAFFTTVEDSIKGLILANKDSWWGPFLMLDQLNYFTPKEKAIFEQFSKEAKESYYGKVVQADLYPKSYVGLKAPSLAFVDSAQKPVSFASIAKGKKYVVIDFWASWCNPCRKAIPALKQFYQEMSSNGIEIISVSIDKKEADWVKANTAEAFPWHSYLDRAGLADAYNVKAIPAMFLLTGEGKVVAENVSLEEIKTKLSPPAP</sequence>
<keyword evidence="8" id="KW-1185">Reference proteome</keyword>
<dbReference type="PROSITE" id="PS51352">
    <property type="entry name" value="THIOREDOXIN_2"/>
    <property type="match status" value="1"/>
</dbReference>
<keyword evidence="5" id="KW-0732">Signal</keyword>
<accession>A0A1V9G709</accession>
<evidence type="ECO:0000313" key="8">
    <source>
        <dbReference type="Proteomes" id="UP000192796"/>
    </source>
</evidence>
<dbReference type="GO" id="GO:0030313">
    <property type="term" value="C:cell envelope"/>
    <property type="evidence" value="ECO:0007669"/>
    <property type="project" value="UniProtKB-SubCell"/>
</dbReference>
<reference evidence="7 8" key="1">
    <citation type="submission" date="2016-03" db="EMBL/GenBank/DDBJ databases">
        <title>Niastella vici sp. nov., isolated from farmland soil.</title>
        <authorList>
            <person name="Chen L."/>
            <person name="Wang D."/>
            <person name="Yang S."/>
            <person name="Wang G."/>
        </authorList>
    </citation>
    <scope>NUCLEOTIDE SEQUENCE [LARGE SCALE GENOMIC DNA]</scope>
    <source>
        <strain evidence="7 8">DJ57</strain>
    </source>
</reference>
<keyword evidence="3" id="KW-1015">Disulfide bond</keyword>
<evidence type="ECO:0000313" key="7">
    <source>
        <dbReference type="EMBL" id="OQP66367.1"/>
    </source>
</evidence>
<feature type="chain" id="PRO_5012076830" description="Thioredoxin domain-containing protein" evidence="5">
    <location>
        <begin position="25"/>
        <end position="395"/>
    </location>
</feature>
<dbReference type="OrthoDB" id="9794348at2"/>
<dbReference type="Pfam" id="PF14289">
    <property type="entry name" value="DUF4369"/>
    <property type="match status" value="1"/>
</dbReference>
<dbReference type="InterPro" id="IPR013766">
    <property type="entry name" value="Thioredoxin_domain"/>
</dbReference>
<dbReference type="SUPFAM" id="SSF52833">
    <property type="entry name" value="Thioredoxin-like"/>
    <property type="match status" value="1"/>
</dbReference>